<gene>
    <name evidence="2" type="ORF">BQ4739_LOCUS13857</name>
</gene>
<sequence length="286" mass="31173">MSPGDATLPSQLQALVFRQCRDLAPVLALKQLQRLELWPINVEQRQLLELAKLSALQTLHLNYAEDTISTEKLAAVAAPTWALLPQLRALDVKLSQLDASSKQHVAAIVARAAAATQLTSLQLSFVSKSACCPLPYEHAMRMCARLAGLTGLKDLALHAACMVPGDALALTALTGLTSLVLSNIDSGVRRAEATALARSLKHLQHLDFSGCRIDLRRTDAAFLAAVCKLRQLTYLNLEGIDGLTQQGLMRLTCLTRLQELDVDTDEDVSCEVLDKFWAAVQRQQQA</sequence>
<dbReference type="GO" id="GO:0005930">
    <property type="term" value="C:axoneme"/>
    <property type="evidence" value="ECO:0007669"/>
    <property type="project" value="UniProtKB-SubCell"/>
</dbReference>
<dbReference type="Proteomes" id="UP000256970">
    <property type="component" value="Unassembled WGS sequence"/>
</dbReference>
<dbReference type="Gene3D" id="3.80.10.10">
    <property type="entry name" value="Ribonuclease Inhibitor"/>
    <property type="match status" value="2"/>
</dbReference>
<reference evidence="2 3" key="1">
    <citation type="submission" date="2016-10" db="EMBL/GenBank/DDBJ databases">
        <authorList>
            <person name="Cai Z."/>
        </authorList>
    </citation>
    <scope>NUCLEOTIDE SEQUENCE [LARGE SCALE GENOMIC DNA]</scope>
</reference>
<protein>
    <submittedName>
        <fullName evidence="2">Uncharacterized protein</fullName>
    </submittedName>
</protein>
<dbReference type="PANTHER" id="PTHR12904:SF23">
    <property type="entry name" value="PROTEIN ZER-1 HOMOLOG"/>
    <property type="match status" value="1"/>
</dbReference>
<name>A0A383W909_TETOB</name>
<evidence type="ECO:0000313" key="3">
    <source>
        <dbReference type="Proteomes" id="UP000256970"/>
    </source>
</evidence>
<evidence type="ECO:0000313" key="2">
    <source>
        <dbReference type="EMBL" id="SZX73599.1"/>
    </source>
</evidence>
<dbReference type="SUPFAM" id="SSF52047">
    <property type="entry name" value="RNI-like"/>
    <property type="match status" value="1"/>
</dbReference>
<dbReference type="PANTHER" id="PTHR12904">
    <property type="match status" value="1"/>
</dbReference>
<dbReference type="InterPro" id="IPR032675">
    <property type="entry name" value="LRR_dom_sf"/>
</dbReference>
<dbReference type="EMBL" id="FNXT01001194">
    <property type="protein sequence ID" value="SZX73599.1"/>
    <property type="molecule type" value="Genomic_DNA"/>
</dbReference>
<organism evidence="2 3">
    <name type="scientific">Tetradesmus obliquus</name>
    <name type="common">Green alga</name>
    <name type="synonym">Acutodesmus obliquus</name>
    <dbReference type="NCBI Taxonomy" id="3088"/>
    <lineage>
        <taxon>Eukaryota</taxon>
        <taxon>Viridiplantae</taxon>
        <taxon>Chlorophyta</taxon>
        <taxon>core chlorophytes</taxon>
        <taxon>Chlorophyceae</taxon>
        <taxon>CS clade</taxon>
        <taxon>Sphaeropleales</taxon>
        <taxon>Scenedesmaceae</taxon>
        <taxon>Tetradesmus</taxon>
    </lineage>
</organism>
<dbReference type="AlphaFoldDB" id="A0A383W909"/>
<accession>A0A383W909</accession>
<dbReference type="InterPro" id="IPR051341">
    <property type="entry name" value="Zyg-11_UBL_adapter"/>
</dbReference>
<dbReference type="STRING" id="3088.A0A383W909"/>
<proteinExistence type="predicted"/>
<evidence type="ECO:0000256" key="1">
    <source>
        <dbReference type="ARBA" id="ARBA00004430"/>
    </source>
</evidence>
<keyword evidence="3" id="KW-1185">Reference proteome</keyword>
<comment type="subcellular location">
    <subcellularLocation>
        <location evidence="1">Cytoplasm</location>
        <location evidence="1">Cytoskeleton</location>
        <location evidence="1">Cilium axoneme</location>
    </subcellularLocation>
</comment>